<dbReference type="Proteomes" id="UP000250321">
    <property type="component" value="Unassembled WGS sequence"/>
</dbReference>
<organism evidence="3 4">
    <name type="scientific">Prunus yedoensis var. nudiflora</name>
    <dbReference type="NCBI Taxonomy" id="2094558"/>
    <lineage>
        <taxon>Eukaryota</taxon>
        <taxon>Viridiplantae</taxon>
        <taxon>Streptophyta</taxon>
        <taxon>Embryophyta</taxon>
        <taxon>Tracheophyta</taxon>
        <taxon>Spermatophyta</taxon>
        <taxon>Magnoliopsida</taxon>
        <taxon>eudicotyledons</taxon>
        <taxon>Gunneridae</taxon>
        <taxon>Pentapetalae</taxon>
        <taxon>rosids</taxon>
        <taxon>fabids</taxon>
        <taxon>Rosales</taxon>
        <taxon>Rosaceae</taxon>
        <taxon>Amygdaloideae</taxon>
        <taxon>Amygdaleae</taxon>
        <taxon>Prunus</taxon>
    </lineage>
</organism>
<proteinExistence type="predicted"/>
<sequence>MILALLICLLFALSNGYGGTKVGGRCKDRRCEDEKGGSGVGEVFDGARQPEPAKEPPKQHRRRDSVPGGGGGA</sequence>
<evidence type="ECO:0000256" key="1">
    <source>
        <dbReference type="SAM" id="MobiDB-lite"/>
    </source>
</evidence>
<feature type="region of interest" description="Disordered" evidence="1">
    <location>
        <begin position="28"/>
        <end position="73"/>
    </location>
</feature>
<dbReference type="AlphaFoldDB" id="A0A314XW90"/>
<protein>
    <recommendedName>
        <fullName evidence="5">Secreted protein</fullName>
    </recommendedName>
</protein>
<keyword evidence="4" id="KW-1185">Reference proteome</keyword>
<gene>
    <name evidence="3" type="ORF">Pyn_28507</name>
</gene>
<comment type="caution">
    <text evidence="3">The sequence shown here is derived from an EMBL/GenBank/DDBJ whole genome shotgun (WGS) entry which is preliminary data.</text>
</comment>
<keyword evidence="2" id="KW-0732">Signal</keyword>
<feature type="chain" id="PRO_5016402801" description="Secreted protein" evidence="2">
    <location>
        <begin position="17"/>
        <end position="73"/>
    </location>
</feature>
<evidence type="ECO:0000313" key="4">
    <source>
        <dbReference type="Proteomes" id="UP000250321"/>
    </source>
</evidence>
<reference evidence="3 4" key="1">
    <citation type="submission" date="2018-02" db="EMBL/GenBank/DDBJ databases">
        <title>Draft genome of wild Prunus yedoensis var. nudiflora.</title>
        <authorList>
            <person name="Baek S."/>
            <person name="Kim J.-H."/>
            <person name="Choi K."/>
            <person name="Kim G.-B."/>
            <person name="Cho A."/>
            <person name="Jang H."/>
            <person name="Shin C.-H."/>
            <person name="Yu H.-J."/>
            <person name="Mun J.-H."/>
        </authorList>
    </citation>
    <scope>NUCLEOTIDE SEQUENCE [LARGE SCALE GENOMIC DNA]</scope>
    <source>
        <strain evidence="4">cv. Jeju island</strain>
        <tissue evidence="3">Leaf</tissue>
    </source>
</reference>
<accession>A0A314XW90</accession>
<dbReference type="EMBL" id="PJQY01002050">
    <property type="protein sequence ID" value="PQP96878.1"/>
    <property type="molecule type" value="Genomic_DNA"/>
</dbReference>
<evidence type="ECO:0000313" key="3">
    <source>
        <dbReference type="EMBL" id="PQP96878.1"/>
    </source>
</evidence>
<feature type="signal peptide" evidence="2">
    <location>
        <begin position="1"/>
        <end position="16"/>
    </location>
</feature>
<name>A0A314XW90_PRUYE</name>
<evidence type="ECO:0000256" key="2">
    <source>
        <dbReference type="SAM" id="SignalP"/>
    </source>
</evidence>
<evidence type="ECO:0008006" key="5">
    <source>
        <dbReference type="Google" id="ProtNLM"/>
    </source>
</evidence>